<dbReference type="RefSeq" id="WP_344509728.1">
    <property type="nucleotide sequence ID" value="NZ_BAAAQD010000022.1"/>
</dbReference>
<keyword evidence="2" id="KW-1185">Reference proteome</keyword>
<evidence type="ECO:0000313" key="1">
    <source>
        <dbReference type="EMBL" id="GAA1552329.1"/>
    </source>
</evidence>
<protein>
    <recommendedName>
        <fullName evidence="3">Tetratricopeptide repeat protein</fullName>
    </recommendedName>
</protein>
<proteinExistence type="predicted"/>
<evidence type="ECO:0000313" key="2">
    <source>
        <dbReference type="Proteomes" id="UP001501470"/>
    </source>
</evidence>
<dbReference type="InterPro" id="IPR011990">
    <property type="entry name" value="TPR-like_helical_dom_sf"/>
</dbReference>
<dbReference type="Gene3D" id="1.25.40.10">
    <property type="entry name" value="Tetratricopeptide repeat domain"/>
    <property type="match status" value="1"/>
</dbReference>
<comment type="caution">
    <text evidence="1">The sequence shown here is derived from an EMBL/GenBank/DDBJ whole genome shotgun (WGS) entry which is preliminary data.</text>
</comment>
<sequence length="202" mass="21616">MDLEGLRQAAEAGGAGAARELGHRLCVLEGASSLETPDDVPEAEGWLRRALAAEPADPVTATLLAGLLLRQFRTVLEFSPLYDGTGDRQAWLRSLWGRRAEAFELYGRALDADPAHAAAANGMALLVLDESTTDDFVCYTGEDEPEDLDAQDPAWRAEAARRLRALLALRRRDTMAAAHLAAVLGGPSPSQEEVPAGAAEDR</sequence>
<evidence type="ECO:0008006" key="3">
    <source>
        <dbReference type="Google" id="ProtNLM"/>
    </source>
</evidence>
<gene>
    <name evidence="1" type="ORF">GCM10009827_086340</name>
</gene>
<dbReference type="Proteomes" id="UP001501470">
    <property type="component" value="Unassembled WGS sequence"/>
</dbReference>
<dbReference type="SUPFAM" id="SSF48452">
    <property type="entry name" value="TPR-like"/>
    <property type="match status" value="1"/>
</dbReference>
<dbReference type="EMBL" id="BAAAQD010000022">
    <property type="protein sequence ID" value="GAA1552329.1"/>
    <property type="molecule type" value="Genomic_DNA"/>
</dbReference>
<accession>A0ABP4MY52</accession>
<reference evidence="2" key="1">
    <citation type="journal article" date="2019" name="Int. J. Syst. Evol. Microbiol.">
        <title>The Global Catalogue of Microorganisms (GCM) 10K type strain sequencing project: providing services to taxonomists for standard genome sequencing and annotation.</title>
        <authorList>
            <consortium name="The Broad Institute Genomics Platform"/>
            <consortium name="The Broad Institute Genome Sequencing Center for Infectious Disease"/>
            <person name="Wu L."/>
            <person name="Ma J."/>
        </authorList>
    </citation>
    <scope>NUCLEOTIDE SEQUENCE [LARGE SCALE GENOMIC DNA]</scope>
    <source>
        <strain evidence="2">JCM 15933</strain>
    </source>
</reference>
<name>A0ABP4MY52_9ACTN</name>
<organism evidence="1 2">
    <name type="scientific">Dactylosporangium maewongense</name>
    <dbReference type="NCBI Taxonomy" id="634393"/>
    <lineage>
        <taxon>Bacteria</taxon>
        <taxon>Bacillati</taxon>
        <taxon>Actinomycetota</taxon>
        <taxon>Actinomycetes</taxon>
        <taxon>Micromonosporales</taxon>
        <taxon>Micromonosporaceae</taxon>
        <taxon>Dactylosporangium</taxon>
    </lineage>
</organism>